<dbReference type="AlphaFoldDB" id="A0A6A5K3B2"/>
<dbReference type="Pfam" id="PF00069">
    <property type="entry name" value="Pkinase"/>
    <property type="match status" value="1"/>
</dbReference>
<dbReference type="Proteomes" id="UP000800040">
    <property type="component" value="Unassembled WGS sequence"/>
</dbReference>
<keyword evidence="4" id="KW-0418">Kinase</keyword>
<dbReference type="GO" id="GO:0005524">
    <property type="term" value="F:ATP binding"/>
    <property type="evidence" value="ECO:0007669"/>
    <property type="project" value="UniProtKB-KW"/>
</dbReference>
<name>A0A6A5K3B2_9PLEO</name>
<dbReference type="SMART" id="SM00220">
    <property type="entry name" value="S_TKc"/>
    <property type="match status" value="1"/>
</dbReference>
<gene>
    <name evidence="4" type="ORF">BDW02DRAFT_191318</name>
</gene>
<proteinExistence type="predicted"/>
<dbReference type="PROSITE" id="PS00108">
    <property type="entry name" value="PROTEIN_KINASE_ST"/>
    <property type="match status" value="1"/>
</dbReference>
<dbReference type="GO" id="GO:0004674">
    <property type="term" value="F:protein serine/threonine kinase activity"/>
    <property type="evidence" value="ECO:0007669"/>
    <property type="project" value="TreeGrafter"/>
</dbReference>
<dbReference type="InterPro" id="IPR008271">
    <property type="entry name" value="Ser/Thr_kinase_AS"/>
</dbReference>
<keyword evidence="5" id="KW-1185">Reference proteome</keyword>
<protein>
    <submittedName>
        <fullName evidence="4">Kinase-like protein</fullName>
    </submittedName>
</protein>
<evidence type="ECO:0000313" key="5">
    <source>
        <dbReference type="Proteomes" id="UP000800040"/>
    </source>
</evidence>
<dbReference type="InterPro" id="IPR051681">
    <property type="entry name" value="Ser/Thr_Kinases-Pseudokinases"/>
</dbReference>
<organism evidence="4 5">
    <name type="scientific">Decorospora gaudefroyi</name>
    <dbReference type="NCBI Taxonomy" id="184978"/>
    <lineage>
        <taxon>Eukaryota</taxon>
        <taxon>Fungi</taxon>
        <taxon>Dikarya</taxon>
        <taxon>Ascomycota</taxon>
        <taxon>Pezizomycotina</taxon>
        <taxon>Dothideomycetes</taxon>
        <taxon>Pleosporomycetidae</taxon>
        <taxon>Pleosporales</taxon>
        <taxon>Pleosporineae</taxon>
        <taxon>Pleosporaceae</taxon>
        <taxon>Decorospora</taxon>
    </lineage>
</organism>
<dbReference type="SUPFAM" id="SSF56112">
    <property type="entry name" value="Protein kinase-like (PK-like)"/>
    <property type="match status" value="1"/>
</dbReference>
<evidence type="ECO:0000256" key="1">
    <source>
        <dbReference type="ARBA" id="ARBA00022741"/>
    </source>
</evidence>
<evidence type="ECO:0000256" key="2">
    <source>
        <dbReference type="ARBA" id="ARBA00022840"/>
    </source>
</evidence>
<evidence type="ECO:0000259" key="3">
    <source>
        <dbReference type="PROSITE" id="PS50011"/>
    </source>
</evidence>
<dbReference type="PROSITE" id="PS50011">
    <property type="entry name" value="PROTEIN_KINASE_DOM"/>
    <property type="match status" value="1"/>
</dbReference>
<keyword evidence="2" id="KW-0067">ATP-binding</keyword>
<feature type="domain" description="Protein kinase" evidence="3">
    <location>
        <begin position="73"/>
        <end position="366"/>
    </location>
</feature>
<dbReference type="PANTHER" id="PTHR44329">
    <property type="entry name" value="SERINE/THREONINE-PROTEIN KINASE TNNI3K-RELATED"/>
    <property type="match status" value="1"/>
</dbReference>
<keyword evidence="1" id="KW-0547">Nucleotide-binding</keyword>
<dbReference type="OrthoDB" id="3918771at2759"/>
<dbReference type="EMBL" id="ML975476">
    <property type="protein sequence ID" value="KAF1828984.1"/>
    <property type="molecule type" value="Genomic_DNA"/>
</dbReference>
<dbReference type="Gene3D" id="1.10.510.10">
    <property type="entry name" value="Transferase(Phosphotransferase) domain 1"/>
    <property type="match status" value="1"/>
</dbReference>
<accession>A0A6A5K3B2</accession>
<dbReference type="InterPro" id="IPR000719">
    <property type="entry name" value="Prot_kinase_dom"/>
</dbReference>
<dbReference type="PANTHER" id="PTHR44329:SF298">
    <property type="entry name" value="MIXED LINEAGE KINASE DOMAIN-LIKE PROTEIN"/>
    <property type="match status" value="1"/>
</dbReference>
<sequence length="366" mass="40489">MASIPSRLRFYPLIPHIPHRQAFQMSSSDYSHSSDLSQAVVSIRRRSDLIGYRNVLSYASALGISIFPESAVEFHPEHIGQGSRSATFRGILHEHGNDRVVAVKQPNFSFTRDKAEEEESIQHLALSSIIQEVRILADPKLKSHPNLPHVIGAFFKAESAPVGVRPCVIFELATSDFALFLRTRSHSDSDTKELLKACLEIVNGICALHAYGLVHGDIKPENILMFEREGEVVATVADLGTCGAPSQEQVIIGTQAYWPPEMHLESPLRASVNSPSRDIYSFGLVAFAAATRYRERPFPSDILEQYRIQHSEELCVERLLSRMPCESDADVAFREAVGLCVRTDPANRPTISVVAGTLKKSAGQSE</sequence>
<reference evidence="4" key="1">
    <citation type="submission" date="2020-01" db="EMBL/GenBank/DDBJ databases">
        <authorList>
            <consortium name="DOE Joint Genome Institute"/>
            <person name="Haridas S."/>
            <person name="Albert R."/>
            <person name="Binder M."/>
            <person name="Bloem J."/>
            <person name="Labutti K."/>
            <person name="Salamov A."/>
            <person name="Andreopoulos B."/>
            <person name="Baker S.E."/>
            <person name="Barry K."/>
            <person name="Bills G."/>
            <person name="Bluhm B.H."/>
            <person name="Cannon C."/>
            <person name="Castanera R."/>
            <person name="Culley D.E."/>
            <person name="Daum C."/>
            <person name="Ezra D."/>
            <person name="Gonzalez J.B."/>
            <person name="Henrissat B."/>
            <person name="Kuo A."/>
            <person name="Liang C."/>
            <person name="Lipzen A."/>
            <person name="Lutzoni F."/>
            <person name="Magnuson J."/>
            <person name="Mondo S."/>
            <person name="Nolan M."/>
            <person name="Ohm R."/>
            <person name="Pangilinan J."/>
            <person name="Park H.-J."/>
            <person name="Ramirez L."/>
            <person name="Alfaro M."/>
            <person name="Sun H."/>
            <person name="Tritt A."/>
            <person name="Yoshinaga Y."/>
            <person name="Zwiers L.-H."/>
            <person name="Turgeon B.G."/>
            <person name="Goodwin S.B."/>
            <person name="Spatafora J.W."/>
            <person name="Crous P.W."/>
            <person name="Grigoriev I.V."/>
        </authorList>
    </citation>
    <scope>NUCLEOTIDE SEQUENCE</scope>
    <source>
        <strain evidence="4">P77</strain>
    </source>
</reference>
<keyword evidence="4" id="KW-0808">Transferase</keyword>
<evidence type="ECO:0000313" key="4">
    <source>
        <dbReference type="EMBL" id="KAF1828984.1"/>
    </source>
</evidence>
<dbReference type="InterPro" id="IPR011009">
    <property type="entry name" value="Kinase-like_dom_sf"/>
</dbReference>